<protein>
    <submittedName>
        <fullName evidence="2">Uncharacterized protein</fullName>
    </submittedName>
</protein>
<organism evidence="2 3">
    <name type="scientific">Gracilibacillus thailandensis</name>
    <dbReference type="NCBI Taxonomy" id="563735"/>
    <lineage>
        <taxon>Bacteria</taxon>
        <taxon>Bacillati</taxon>
        <taxon>Bacillota</taxon>
        <taxon>Bacilli</taxon>
        <taxon>Bacillales</taxon>
        <taxon>Bacillaceae</taxon>
        <taxon>Gracilibacillus</taxon>
    </lineage>
</organism>
<keyword evidence="1" id="KW-0812">Transmembrane</keyword>
<proteinExistence type="predicted"/>
<reference evidence="2 3" key="1">
    <citation type="submission" date="2019-10" db="EMBL/GenBank/DDBJ databases">
        <title>Gracilibacillus salitolerans sp. nov., a moderate halophile isolated from a saline soil in northwest China.</title>
        <authorList>
            <person name="Gan L."/>
        </authorList>
    </citation>
    <scope>NUCLEOTIDE SEQUENCE [LARGE SCALE GENOMIC DNA]</scope>
    <source>
        <strain evidence="2 3">TP2-8</strain>
    </source>
</reference>
<dbReference type="AlphaFoldDB" id="A0A6N7QVX7"/>
<name>A0A6N7QVX7_9BACI</name>
<comment type="caution">
    <text evidence="2">The sequence shown here is derived from an EMBL/GenBank/DDBJ whole genome shotgun (WGS) entry which is preliminary data.</text>
</comment>
<evidence type="ECO:0000313" key="3">
    <source>
        <dbReference type="Proteomes" id="UP000435187"/>
    </source>
</evidence>
<keyword evidence="3" id="KW-1185">Reference proteome</keyword>
<keyword evidence="1" id="KW-0472">Membrane</keyword>
<accession>A0A6N7QVX7</accession>
<sequence>MTTWIKYTVIGLIFVLAILWVSNIGLRHSTNVSAIQEVQVGTESASIGQLRESATNAFDKRALVANLLLEITRSHKEQGKDIKVDYVFLDESGNVTNNDNEIKSVQFRIQILDDDGTVLSTSTQRTTLTKGD</sequence>
<dbReference type="RefSeq" id="WP_153834926.1">
    <property type="nucleotide sequence ID" value="NZ_JBHUMW010000094.1"/>
</dbReference>
<feature type="transmembrane region" description="Helical" evidence="1">
    <location>
        <begin position="7"/>
        <end position="26"/>
    </location>
</feature>
<gene>
    <name evidence="2" type="ORF">GH885_07390</name>
</gene>
<evidence type="ECO:0000256" key="1">
    <source>
        <dbReference type="SAM" id="Phobius"/>
    </source>
</evidence>
<dbReference type="Proteomes" id="UP000435187">
    <property type="component" value="Unassembled WGS sequence"/>
</dbReference>
<keyword evidence="1" id="KW-1133">Transmembrane helix</keyword>
<dbReference type="EMBL" id="WJEE01000012">
    <property type="protein sequence ID" value="MRI66168.1"/>
    <property type="molecule type" value="Genomic_DNA"/>
</dbReference>
<evidence type="ECO:0000313" key="2">
    <source>
        <dbReference type="EMBL" id="MRI66168.1"/>
    </source>
</evidence>